<evidence type="ECO:0000313" key="3">
    <source>
        <dbReference type="Proteomes" id="UP000196573"/>
    </source>
</evidence>
<organism evidence="2 3">
    <name type="scientific">Parendozoicomonas haliclonae</name>
    <dbReference type="NCBI Taxonomy" id="1960125"/>
    <lineage>
        <taxon>Bacteria</taxon>
        <taxon>Pseudomonadati</taxon>
        <taxon>Pseudomonadota</taxon>
        <taxon>Gammaproteobacteria</taxon>
        <taxon>Oceanospirillales</taxon>
        <taxon>Endozoicomonadaceae</taxon>
        <taxon>Parendozoicomonas</taxon>
    </lineage>
</organism>
<dbReference type="EMBL" id="FWPT01000001">
    <property type="protein sequence ID" value="SMA33344.1"/>
    <property type="molecule type" value="Genomic_DNA"/>
</dbReference>
<feature type="compositionally biased region" description="Basic and acidic residues" evidence="1">
    <location>
        <begin position="100"/>
        <end position="120"/>
    </location>
</feature>
<dbReference type="RefSeq" id="WP_087106132.1">
    <property type="nucleotide sequence ID" value="NZ_CBCSCN010000019.1"/>
</dbReference>
<name>A0A1X7AEJ0_9GAMM</name>
<keyword evidence="3" id="KW-1185">Reference proteome</keyword>
<feature type="compositionally biased region" description="Acidic residues" evidence="1">
    <location>
        <begin position="1"/>
        <end position="14"/>
    </location>
</feature>
<evidence type="ECO:0000313" key="2">
    <source>
        <dbReference type="EMBL" id="SMA33344.1"/>
    </source>
</evidence>
<dbReference type="Proteomes" id="UP000196573">
    <property type="component" value="Unassembled WGS sequence"/>
</dbReference>
<protein>
    <submittedName>
        <fullName evidence="2">Uncharacterized protein</fullName>
    </submittedName>
</protein>
<feature type="compositionally biased region" description="Acidic residues" evidence="1">
    <location>
        <begin position="37"/>
        <end position="88"/>
    </location>
</feature>
<reference evidence="2 3" key="1">
    <citation type="submission" date="2017-03" db="EMBL/GenBank/DDBJ databases">
        <authorList>
            <person name="Afonso C.L."/>
            <person name="Miller P.J."/>
            <person name="Scott M.A."/>
            <person name="Spackman E."/>
            <person name="Goraichik I."/>
            <person name="Dimitrov K.M."/>
            <person name="Suarez D.L."/>
            <person name="Swayne D.E."/>
        </authorList>
    </citation>
    <scope>NUCLEOTIDE SEQUENCE [LARGE SCALE GENOMIC DNA]</scope>
    <source>
        <strain evidence="2">SB41UT1</strain>
    </source>
</reference>
<evidence type="ECO:0000256" key="1">
    <source>
        <dbReference type="SAM" id="MobiDB-lite"/>
    </source>
</evidence>
<feature type="region of interest" description="Disordered" evidence="1">
    <location>
        <begin position="260"/>
        <end position="307"/>
    </location>
</feature>
<sequence length="334" mass="36914">MADAFVEELTEAADNDIFAGADRDDDDLATADRGDDIEVQDASEPQQQEEQEPEAQSTPEEESQPEPEQEEETPEPEADPEPEPEAEPEQPAGKHFIPKSRLDQESRKRRALEQQVRDLQARLSADSPDTGSVPTADPNQLELDFGDTAKDMFDKVLDGDLEDATVLFNKALGQAVQTATKTAQEKTQGALKQEDAMQRFHNRVEELVTEYPILDSTNPDTFDSDLCDRVTIVRDGFIAKGYDLTDALDEAISLVLPQEAAPATESPAPAPKPAPKPVQVEKNLRTARQQPPRLSEAGATVAQHSKPNIFEMDDAMFERVSEDDLARMRGDYVD</sequence>
<proteinExistence type="predicted"/>
<dbReference type="AlphaFoldDB" id="A0A1X7AEJ0"/>
<gene>
    <name evidence="2" type="ORF">EHSB41UT_00265</name>
</gene>
<accession>A0A1X7AEJ0</accession>
<feature type="region of interest" description="Disordered" evidence="1">
    <location>
        <begin position="1"/>
        <end position="143"/>
    </location>
</feature>